<protein>
    <submittedName>
        <fullName evidence="2">Uncharacterized protein</fullName>
    </submittedName>
</protein>
<sequence length="1211" mass="126285">MSFYTGVVPADRLSAQAGVTRTHPQANPQSPIYVGATSPAAVQPNAYPAPVTPAQAYARSVVAGQPTLHYIIERQQPSKLSAQQPAPLLQSPVEVSPSPRGQSYAQRLYASALGKQPQPQTTLQTDIRPLSSEPSGEPDSDLRALPSGRPSRPYGARPRVVSSLMLNLHNDNISSPHPASALDFYHNSVSKLGLRSPVSDGSTSSPGAARPQSVMSSSSPVSVPHSPRPSISQTTQPFYDMQAPSGRDLVSVANSNVPPPSSARDYQLSNAPELHSRRSPSPVPTLAVPVTSAQISLQGSNSVASPPTSSELLPRVFSPNSEGHSGDIAQSVAISSRPESATRNSHIEPIRRASPDLGPEEVPLYSLVDDTPPPPDFDESQSICSAHAPPSVYHAETQVVLSPPVAPSPSPSPPLHEFGPVYGVIDSTGADTPALPCNISPDPIPESPRLSPAMEEVPSYYPEKALVYITEKSYGYPAEDFVPQLPEKARSYATKEHLSSSRTPSEWTPAYRQRGYNVCSDEVRRPPASSAVTTYHVGTGNTSAKAFSTVPPSTPLPAVSTPAPITPPVRAPTLPAASPQLSSKPSAVTSVSIRPETSLPLRHGSAIQPYSPPPLPARVREEFKLSHSPMLPVASPPLNPTPSAVNSLNIQPEAPLPLPGSAIQPSSPPPLPLRARAEFSSPPSLASSPPSVASPTGTPSQPYLMASYSHLPSPSSQRSQPSVSSTPSTSSHPAEFRPQLSPPVSPAWYGEAQVPYQSPVQGFQPQASQSPSQHPRAQNVTARSPQSSRVLGGITAGIAGGALGLLGGAVLAEALGGNDVVDDLAGNMAGMSFGDPTGGLLDSGMGGGDQYQFFGSGFDSTGSQGDQTFSGDSSVPTYDVGDPNMGMGCGLDSDQAAGSQGQPSALPDSYFTSEQVQETQQVDTTQVFDGSQYQQQPGDQNGGTHYLHDAEQILQAAYKIYNASQQQSGVAQGIQGPQTTAPFQQSMSANPGTSYHSSLPNLPPVSNVQTSTAGPSAGAHVTTSHPTQHLGQSTYLTTSPTVQQATFSPHHPSANPVSQQTATHPLSHHHAAQGSHTQNPYMHHAAYPSSGIATQSTMSMSSHGPMPAHHGVQYGYGTPHATSALHPSLGSHAHVHSAPHPHLPQAQGHAQQQFHAQANPNQHPSNVGSVQNKAALARQFVKGALIAGGVLAKYNNLNGGGNGGGFFGNGG</sequence>
<feature type="compositionally biased region" description="Polar residues" evidence="1">
    <location>
        <begin position="641"/>
        <end position="650"/>
    </location>
</feature>
<feature type="compositionally biased region" description="Polar residues" evidence="1">
    <location>
        <begin position="291"/>
        <end position="311"/>
    </location>
</feature>
<reference evidence="2 3" key="1">
    <citation type="submission" date="2016-06" db="EMBL/GenBank/DDBJ databases">
        <title>Comparative genomics of the ectomycorrhizal sister species Rhizopogon vinicolor and Rhizopogon vesiculosus (Basidiomycota: Boletales) reveals a divergence of the mating type B locus.</title>
        <authorList>
            <consortium name="DOE Joint Genome Institute"/>
            <person name="Mujic A.B."/>
            <person name="Kuo A."/>
            <person name="Tritt A."/>
            <person name="Lipzen A."/>
            <person name="Chen C."/>
            <person name="Johnson J."/>
            <person name="Sharma A."/>
            <person name="Barry K."/>
            <person name="Grigoriev I.V."/>
            <person name="Spatafora J.W."/>
        </authorList>
    </citation>
    <scope>NUCLEOTIDE SEQUENCE [LARGE SCALE GENOMIC DNA]</scope>
    <source>
        <strain evidence="2 3">AM-OR11-026</strain>
    </source>
</reference>
<feature type="region of interest" description="Disordered" evidence="1">
    <location>
        <begin position="761"/>
        <end position="788"/>
    </location>
</feature>
<feature type="compositionally biased region" description="Low complexity" evidence="1">
    <location>
        <begin position="764"/>
        <end position="778"/>
    </location>
</feature>
<feature type="region of interest" description="Disordered" evidence="1">
    <location>
        <begin position="1044"/>
        <end position="1170"/>
    </location>
</feature>
<evidence type="ECO:0000313" key="2">
    <source>
        <dbReference type="EMBL" id="OAX40602.1"/>
    </source>
</evidence>
<feature type="region of interest" description="Disordered" evidence="1">
    <location>
        <begin position="195"/>
        <end position="359"/>
    </location>
</feature>
<feature type="region of interest" description="Disordered" evidence="1">
    <location>
        <begin position="634"/>
        <end position="749"/>
    </location>
</feature>
<organism evidence="2 3">
    <name type="scientific">Rhizopogon vinicolor AM-OR11-026</name>
    <dbReference type="NCBI Taxonomy" id="1314800"/>
    <lineage>
        <taxon>Eukaryota</taxon>
        <taxon>Fungi</taxon>
        <taxon>Dikarya</taxon>
        <taxon>Basidiomycota</taxon>
        <taxon>Agaricomycotina</taxon>
        <taxon>Agaricomycetes</taxon>
        <taxon>Agaricomycetidae</taxon>
        <taxon>Boletales</taxon>
        <taxon>Suillineae</taxon>
        <taxon>Rhizopogonaceae</taxon>
        <taxon>Rhizopogon</taxon>
    </lineage>
</organism>
<feature type="region of interest" description="Disordered" evidence="1">
    <location>
        <begin position="971"/>
        <end position="1031"/>
    </location>
</feature>
<evidence type="ECO:0000256" key="1">
    <source>
        <dbReference type="SAM" id="MobiDB-lite"/>
    </source>
</evidence>
<dbReference type="STRING" id="1314800.A0A1B7N6W7"/>
<name>A0A1B7N6W7_9AGAM</name>
<dbReference type="OrthoDB" id="2678356at2759"/>
<feature type="compositionally biased region" description="Basic and acidic residues" evidence="1">
    <location>
        <begin position="345"/>
        <end position="354"/>
    </location>
</feature>
<dbReference type="EMBL" id="KV448206">
    <property type="protein sequence ID" value="OAX40602.1"/>
    <property type="molecule type" value="Genomic_DNA"/>
</dbReference>
<proteinExistence type="predicted"/>
<feature type="compositionally biased region" description="Low complexity" evidence="1">
    <location>
        <begin position="680"/>
        <end position="700"/>
    </location>
</feature>
<feature type="region of interest" description="Disordered" evidence="1">
    <location>
        <begin position="79"/>
        <end position="156"/>
    </location>
</feature>
<feature type="compositionally biased region" description="Polar residues" evidence="1">
    <location>
        <begin position="779"/>
        <end position="788"/>
    </location>
</feature>
<feature type="compositionally biased region" description="Low complexity" evidence="1">
    <location>
        <begin position="707"/>
        <end position="733"/>
    </location>
</feature>
<gene>
    <name evidence="2" type="ORF">K503DRAFT_864504</name>
</gene>
<feature type="compositionally biased region" description="Polar residues" evidence="1">
    <location>
        <begin position="971"/>
        <end position="1014"/>
    </location>
</feature>
<feature type="compositionally biased region" description="Polar residues" evidence="1">
    <location>
        <begin position="1021"/>
        <end position="1031"/>
    </location>
</feature>
<accession>A0A1B7N6W7</accession>
<feature type="region of interest" description="Disordered" evidence="1">
    <location>
        <begin position="892"/>
        <end position="920"/>
    </location>
</feature>
<dbReference type="Proteomes" id="UP000092154">
    <property type="component" value="Unassembled WGS sequence"/>
</dbReference>
<feature type="compositionally biased region" description="Polar residues" evidence="1">
    <location>
        <begin position="1091"/>
        <end position="1102"/>
    </location>
</feature>
<evidence type="ECO:0000313" key="3">
    <source>
        <dbReference type="Proteomes" id="UP000092154"/>
    </source>
</evidence>
<feature type="compositionally biased region" description="Low complexity" evidence="1">
    <location>
        <begin position="211"/>
        <end position="232"/>
    </location>
</feature>
<feature type="compositionally biased region" description="Polar residues" evidence="1">
    <location>
        <begin position="1055"/>
        <end position="1064"/>
    </location>
</feature>
<dbReference type="AlphaFoldDB" id="A0A1B7N6W7"/>
<dbReference type="InParanoid" id="A0A1B7N6W7"/>
<keyword evidence="3" id="KW-1185">Reference proteome</keyword>
<feature type="compositionally biased region" description="Polar residues" evidence="1">
    <location>
        <begin position="332"/>
        <end position="344"/>
    </location>
</feature>
<feature type="compositionally biased region" description="Low complexity" evidence="1">
    <location>
        <begin position="1140"/>
        <end position="1163"/>
    </location>
</feature>